<keyword evidence="1" id="KW-0175">Coiled coil</keyword>
<dbReference type="Proteomes" id="UP000807115">
    <property type="component" value="Chromosome 2"/>
</dbReference>
<gene>
    <name evidence="2" type="ORF">BDA96_02G173500</name>
</gene>
<evidence type="ECO:0000313" key="2">
    <source>
        <dbReference type="EMBL" id="KAG0543244.1"/>
    </source>
</evidence>
<comment type="caution">
    <text evidence="2">The sequence shown here is derived from an EMBL/GenBank/DDBJ whole genome shotgun (WGS) entry which is preliminary data.</text>
</comment>
<evidence type="ECO:0000256" key="1">
    <source>
        <dbReference type="SAM" id="Coils"/>
    </source>
</evidence>
<reference evidence="2" key="1">
    <citation type="journal article" date="2019" name="BMC Genomics">
        <title>A new reference genome for Sorghum bicolor reveals high levels of sequence similarity between sweet and grain genotypes: implications for the genetics of sugar metabolism.</title>
        <authorList>
            <person name="Cooper E.A."/>
            <person name="Brenton Z.W."/>
            <person name="Flinn B.S."/>
            <person name="Jenkins J."/>
            <person name="Shu S."/>
            <person name="Flowers D."/>
            <person name="Luo F."/>
            <person name="Wang Y."/>
            <person name="Xia P."/>
            <person name="Barry K."/>
            <person name="Daum C."/>
            <person name="Lipzen A."/>
            <person name="Yoshinaga Y."/>
            <person name="Schmutz J."/>
            <person name="Saski C."/>
            <person name="Vermerris W."/>
            <person name="Kresovich S."/>
        </authorList>
    </citation>
    <scope>NUCLEOTIDE SEQUENCE</scope>
</reference>
<accession>A0A921RP49</accession>
<sequence length="99" mass="11453">MCLVWSLGEGSLPPVFSLARTVVWCLCREEHRRDTIDQMEGDGFLSDDERASNEAKLAEAKLMKEEKEIMQVNKSKLDALRLEYHEVMQRKIIALRMAN</sequence>
<dbReference type="AlphaFoldDB" id="A0A921RP49"/>
<protein>
    <recommendedName>
        <fullName evidence="4">No apical meristem-associated C-terminal domain-containing protein</fullName>
    </recommendedName>
</protein>
<dbReference type="EMBL" id="CM027681">
    <property type="protein sequence ID" value="KAG0543244.1"/>
    <property type="molecule type" value="Genomic_DNA"/>
</dbReference>
<name>A0A921RP49_SORBI</name>
<feature type="coiled-coil region" evidence="1">
    <location>
        <begin position="48"/>
        <end position="75"/>
    </location>
</feature>
<reference evidence="2" key="2">
    <citation type="submission" date="2020-10" db="EMBL/GenBank/DDBJ databases">
        <authorList>
            <person name="Cooper E.A."/>
            <person name="Brenton Z.W."/>
            <person name="Flinn B.S."/>
            <person name="Jenkins J."/>
            <person name="Shu S."/>
            <person name="Flowers D."/>
            <person name="Luo F."/>
            <person name="Wang Y."/>
            <person name="Xia P."/>
            <person name="Barry K."/>
            <person name="Daum C."/>
            <person name="Lipzen A."/>
            <person name="Yoshinaga Y."/>
            <person name="Schmutz J."/>
            <person name="Saski C."/>
            <person name="Vermerris W."/>
            <person name="Kresovich S."/>
        </authorList>
    </citation>
    <scope>NUCLEOTIDE SEQUENCE</scope>
</reference>
<organism evidence="2 3">
    <name type="scientific">Sorghum bicolor</name>
    <name type="common">Sorghum</name>
    <name type="synonym">Sorghum vulgare</name>
    <dbReference type="NCBI Taxonomy" id="4558"/>
    <lineage>
        <taxon>Eukaryota</taxon>
        <taxon>Viridiplantae</taxon>
        <taxon>Streptophyta</taxon>
        <taxon>Embryophyta</taxon>
        <taxon>Tracheophyta</taxon>
        <taxon>Spermatophyta</taxon>
        <taxon>Magnoliopsida</taxon>
        <taxon>Liliopsida</taxon>
        <taxon>Poales</taxon>
        <taxon>Poaceae</taxon>
        <taxon>PACMAD clade</taxon>
        <taxon>Panicoideae</taxon>
        <taxon>Andropogonodae</taxon>
        <taxon>Andropogoneae</taxon>
        <taxon>Sorghinae</taxon>
        <taxon>Sorghum</taxon>
    </lineage>
</organism>
<proteinExistence type="predicted"/>
<evidence type="ECO:0000313" key="3">
    <source>
        <dbReference type="Proteomes" id="UP000807115"/>
    </source>
</evidence>
<evidence type="ECO:0008006" key="4">
    <source>
        <dbReference type="Google" id="ProtNLM"/>
    </source>
</evidence>